<keyword evidence="3" id="KW-1185">Reference proteome</keyword>
<organism evidence="2 3">
    <name type="scientific">Marasmius crinis-equi</name>
    <dbReference type="NCBI Taxonomy" id="585013"/>
    <lineage>
        <taxon>Eukaryota</taxon>
        <taxon>Fungi</taxon>
        <taxon>Dikarya</taxon>
        <taxon>Basidiomycota</taxon>
        <taxon>Agaricomycotina</taxon>
        <taxon>Agaricomycetes</taxon>
        <taxon>Agaricomycetidae</taxon>
        <taxon>Agaricales</taxon>
        <taxon>Marasmiineae</taxon>
        <taxon>Marasmiaceae</taxon>
        <taxon>Marasmius</taxon>
    </lineage>
</organism>
<protein>
    <recommendedName>
        <fullName evidence="1">NmrA-like domain-containing protein</fullName>
    </recommendedName>
</protein>
<dbReference type="PANTHER" id="PTHR48079">
    <property type="entry name" value="PROTEIN YEEZ"/>
    <property type="match status" value="1"/>
</dbReference>
<comment type="caution">
    <text evidence="2">The sequence shown here is derived from an EMBL/GenBank/DDBJ whole genome shotgun (WGS) entry which is preliminary data.</text>
</comment>
<dbReference type="Gene3D" id="3.40.50.720">
    <property type="entry name" value="NAD(P)-binding Rossmann-like Domain"/>
    <property type="match status" value="1"/>
</dbReference>
<proteinExistence type="predicted"/>
<dbReference type="InterPro" id="IPR036291">
    <property type="entry name" value="NAD(P)-bd_dom_sf"/>
</dbReference>
<evidence type="ECO:0000313" key="3">
    <source>
        <dbReference type="Proteomes" id="UP001465976"/>
    </source>
</evidence>
<dbReference type="PANTHER" id="PTHR48079:SF6">
    <property type="entry name" value="NAD(P)-BINDING DOMAIN-CONTAINING PROTEIN-RELATED"/>
    <property type="match status" value="1"/>
</dbReference>
<dbReference type="Proteomes" id="UP001465976">
    <property type="component" value="Unassembled WGS sequence"/>
</dbReference>
<gene>
    <name evidence="2" type="ORF">V5O48_017288</name>
</gene>
<evidence type="ECO:0000313" key="2">
    <source>
        <dbReference type="EMBL" id="KAL0564750.1"/>
    </source>
</evidence>
<sequence>MSEKVKVLVTGITGYIGGAVVNRFLARPDASSFDIRAIVRSPEKAEKLKAFGITPIVGSHNDENVMLKAASEVDVIITMADVDDLKAAKLTLEGLKKRFEQTGKPPILIHTSGTGVIADTAGGMRVGETIYDDANPEQIESIAPTQIHRNVDLEVVAADKEGYVRTHIIVPSTIYSIAKGDIFDAGIANPHSVQVPAIIRASIDRKQAGMVGEGKNLWPNVDVHELGDLYS</sequence>
<dbReference type="SUPFAM" id="SSF51735">
    <property type="entry name" value="NAD(P)-binding Rossmann-fold domains"/>
    <property type="match status" value="1"/>
</dbReference>
<dbReference type="InterPro" id="IPR051783">
    <property type="entry name" value="NAD(P)-dependent_oxidoreduct"/>
</dbReference>
<dbReference type="EMBL" id="JBAHYK010002603">
    <property type="protein sequence ID" value="KAL0564750.1"/>
    <property type="molecule type" value="Genomic_DNA"/>
</dbReference>
<feature type="domain" description="NmrA-like" evidence="1">
    <location>
        <begin position="4"/>
        <end position="81"/>
    </location>
</feature>
<name>A0ABR3EPD5_9AGAR</name>
<feature type="non-terminal residue" evidence="2">
    <location>
        <position position="231"/>
    </location>
</feature>
<dbReference type="InterPro" id="IPR008030">
    <property type="entry name" value="NmrA-like"/>
</dbReference>
<reference evidence="2 3" key="1">
    <citation type="submission" date="2024-02" db="EMBL/GenBank/DDBJ databases">
        <title>A draft genome for the cacao thread blight pathogen Marasmius crinis-equi.</title>
        <authorList>
            <person name="Cohen S.P."/>
            <person name="Baruah I.K."/>
            <person name="Amoako-Attah I."/>
            <person name="Bukari Y."/>
            <person name="Meinhardt L.W."/>
            <person name="Bailey B.A."/>
        </authorList>
    </citation>
    <scope>NUCLEOTIDE SEQUENCE [LARGE SCALE GENOMIC DNA]</scope>
    <source>
        <strain evidence="2 3">GH-76</strain>
    </source>
</reference>
<evidence type="ECO:0000259" key="1">
    <source>
        <dbReference type="Pfam" id="PF05368"/>
    </source>
</evidence>
<accession>A0ABR3EPD5</accession>
<dbReference type="Pfam" id="PF05368">
    <property type="entry name" value="NmrA"/>
    <property type="match status" value="1"/>
</dbReference>